<keyword evidence="2" id="KW-0519">Myristate</keyword>
<evidence type="ECO:0000256" key="3">
    <source>
        <dbReference type="ARBA" id="ARBA00022723"/>
    </source>
</evidence>
<dbReference type="PROSITE" id="PS00018">
    <property type="entry name" value="EF_HAND_1"/>
    <property type="match status" value="1"/>
</dbReference>
<protein>
    <submittedName>
        <fullName evidence="8">Neuronal calcium sensor 2</fullName>
    </submittedName>
</protein>
<keyword evidence="5" id="KW-0106">Calcium</keyword>
<dbReference type="InterPro" id="IPR002048">
    <property type="entry name" value="EF_hand_dom"/>
</dbReference>
<dbReference type="PANTHER" id="PTHR23055:SF178">
    <property type="entry name" value="NEUROCALCIN HOMOLOG"/>
    <property type="match status" value="1"/>
</dbReference>
<dbReference type="InterPro" id="IPR011992">
    <property type="entry name" value="EF-hand-dom_pair"/>
</dbReference>
<organism evidence="8 9">
    <name type="scientific">Brachionus plicatilis</name>
    <name type="common">Marine rotifer</name>
    <name type="synonym">Brachionus muelleri</name>
    <dbReference type="NCBI Taxonomy" id="10195"/>
    <lineage>
        <taxon>Eukaryota</taxon>
        <taxon>Metazoa</taxon>
        <taxon>Spiralia</taxon>
        <taxon>Gnathifera</taxon>
        <taxon>Rotifera</taxon>
        <taxon>Eurotatoria</taxon>
        <taxon>Monogononta</taxon>
        <taxon>Pseudotrocha</taxon>
        <taxon>Ploima</taxon>
        <taxon>Brachionidae</taxon>
        <taxon>Brachionus</taxon>
    </lineage>
</organism>
<evidence type="ECO:0000259" key="7">
    <source>
        <dbReference type="PROSITE" id="PS50222"/>
    </source>
</evidence>
<dbReference type="InterPro" id="IPR028846">
    <property type="entry name" value="Recoverin"/>
</dbReference>
<evidence type="ECO:0000256" key="2">
    <source>
        <dbReference type="ARBA" id="ARBA00022707"/>
    </source>
</evidence>
<dbReference type="InterPro" id="IPR018247">
    <property type="entry name" value="EF_Hand_1_Ca_BS"/>
</dbReference>
<keyword evidence="3" id="KW-0479">Metal-binding</keyword>
<dbReference type="PANTHER" id="PTHR23055">
    <property type="entry name" value="CALCIUM BINDING PROTEINS"/>
    <property type="match status" value="1"/>
</dbReference>
<reference evidence="8 9" key="1">
    <citation type="journal article" date="2018" name="Sci. Rep.">
        <title>Genomic signatures of local adaptation to the degree of environmental predictability in rotifers.</title>
        <authorList>
            <person name="Franch-Gras L."/>
            <person name="Hahn C."/>
            <person name="Garcia-Roger E.M."/>
            <person name="Carmona M.J."/>
            <person name="Serra M."/>
            <person name="Gomez A."/>
        </authorList>
    </citation>
    <scope>NUCLEOTIDE SEQUENCE [LARGE SCALE GENOMIC DNA]</scope>
    <source>
        <strain evidence="8">HYR1</strain>
    </source>
</reference>
<comment type="similarity">
    <text evidence="1">Belongs to the recoverin family.</text>
</comment>
<keyword evidence="9" id="KW-1185">Reference proteome</keyword>
<dbReference type="SUPFAM" id="SSF47473">
    <property type="entry name" value="EF-hand"/>
    <property type="match status" value="1"/>
</dbReference>
<evidence type="ECO:0000256" key="1">
    <source>
        <dbReference type="ARBA" id="ARBA00006049"/>
    </source>
</evidence>
<accession>A0A3M7PY63</accession>
<keyword evidence="4" id="KW-0677">Repeat</keyword>
<dbReference type="EMBL" id="REGN01008238">
    <property type="protein sequence ID" value="RNA04106.1"/>
    <property type="molecule type" value="Genomic_DNA"/>
</dbReference>
<dbReference type="PROSITE" id="PS50222">
    <property type="entry name" value="EF_HAND_2"/>
    <property type="match status" value="1"/>
</dbReference>
<dbReference type="STRING" id="10195.A0A3M7PY63"/>
<evidence type="ECO:0000313" key="8">
    <source>
        <dbReference type="EMBL" id="RNA04106.1"/>
    </source>
</evidence>
<dbReference type="Proteomes" id="UP000276133">
    <property type="component" value="Unassembled WGS sequence"/>
</dbReference>
<keyword evidence="6" id="KW-0449">Lipoprotein</keyword>
<dbReference type="Gene3D" id="1.10.238.10">
    <property type="entry name" value="EF-hand"/>
    <property type="match status" value="1"/>
</dbReference>
<gene>
    <name evidence="8" type="ORF">BpHYR1_022851</name>
</gene>
<evidence type="ECO:0000256" key="6">
    <source>
        <dbReference type="ARBA" id="ARBA00023288"/>
    </source>
</evidence>
<evidence type="ECO:0000313" key="9">
    <source>
        <dbReference type="Proteomes" id="UP000276133"/>
    </source>
</evidence>
<feature type="domain" description="EF-hand" evidence="7">
    <location>
        <begin position="118"/>
        <end position="153"/>
    </location>
</feature>
<proteinExistence type="inferred from homology"/>
<comment type="caution">
    <text evidence="8">The sequence shown here is derived from an EMBL/GenBank/DDBJ whole genome shotgun (WGS) entry which is preliminary data.</text>
</comment>
<dbReference type="OrthoDB" id="5975176at2759"/>
<name>A0A3M7PY63_BRAPC</name>
<evidence type="ECO:0000256" key="5">
    <source>
        <dbReference type="ARBA" id="ARBA00022837"/>
    </source>
</evidence>
<dbReference type="AlphaFoldDB" id="A0A3M7PY63"/>
<evidence type="ECO:0000256" key="4">
    <source>
        <dbReference type="ARBA" id="ARBA00022737"/>
    </source>
</evidence>
<sequence length="202" mass="23427">MGSSQSKFEHSQCLKNKLRKLPFEPPRDQDYNFLAYQTGLAKDAIKDLFENFLQTHPDGRMNRKEFCDLYLSLRKESPEIILGLSENVFHALGIKDLESDLVSLREFFITYALTSRGDIRKKLEYAFEVYDTNRDNALDLDEVREAVYGILELFEPPREASIAEIARDCIKNVKITCVVKKDDFIEGLAQNKDFRNVVTIFQ</sequence>
<dbReference type="GO" id="GO:0005509">
    <property type="term" value="F:calcium ion binding"/>
    <property type="evidence" value="ECO:0007669"/>
    <property type="project" value="InterPro"/>
</dbReference>